<evidence type="ECO:0000256" key="2">
    <source>
        <dbReference type="ARBA" id="ARBA00022723"/>
    </source>
</evidence>
<dbReference type="KEGG" id="pmet:G4Y79_21845"/>
<accession>A0A7S8E8G0</accession>
<feature type="domain" description="Metallo-beta-lactamase" evidence="5">
    <location>
        <begin position="58"/>
        <end position="258"/>
    </location>
</feature>
<dbReference type="GO" id="GO:0046872">
    <property type="term" value="F:metal ion binding"/>
    <property type="evidence" value="ECO:0007669"/>
    <property type="project" value="UniProtKB-KW"/>
</dbReference>
<keyword evidence="7" id="KW-1185">Reference proteome</keyword>
<evidence type="ECO:0000313" key="6">
    <source>
        <dbReference type="EMBL" id="QPC82296.1"/>
    </source>
</evidence>
<dbReference type="SMART" id="SM00849">
    <property type="entry name" value="Lactamase_B"/>
    <property type="match status" value="1"/>
</dbReference>
<reference evidence="6 7" key="1">
    <citation type="submission" date="2020-02" db="EMBL/GenBank/DDBJ databases">
        <authorList>
            <person name="Zheng R.K."/>
            <person name="Sun C.M."/>
        </authorList>
    </citation>
    <scope>NUCLEOTIDE SEQUENCE [LARGE SCALE GENOMIC DNA]</scope>
    <source>
        <strain evidence="7">rifampicinis</strain>
    </source>
</reference>
<evidence type="ECO:0000256" key="4">
    <source>
        <dbReference type="ARBA" id="ARBA00022833"/>
    </source>
</evidence>
<name>A0A7S8E8G0_9CHLR</name>
<proteinExistence type="inferred from homology"/>
<evidence type="ECO:0000256" key="3">
    <source>
        <dbReference type="ARBA" id="ARBA00022801"/>
    </source>
</evidence>
<dbReference type="PANTHER" id="PTHR42978">
    <property type="entry name" value="QUORUM-QUENCHING LACTONASE YTNP-RELATED-RELATED"/>
    <property type="match status" value="1"/>
</dbReference>
<evidence type="ECO:0000256" key="1">
    <source>
        <dbReference type="ARBA" id="ARBA00007749"/>
    </source>
</evidence>
<dbReference type="Proteomes" id="UP000594468">
    <property type="component" value="Chromosome"/>
</dbReference>
<dbReference type="AlphaFoldDB" id="A0A7S8E8G0"/>
<gene>
    <name evidence="6" type="ORF">G4Y79_21845</name>
</gene>
<dbReference type="GO" id="GO:0016787">
    <property type="term" value="F:hydrolase activity"/>
    <property type="evidence" value="ECO:0007669"/>
    <property type="project" value="UniProtKB-KW"/>
</dbReference>
<evidence type="ECO:0000259" key="5">
    <source>
        <dbReference type="SMART" id="SM00849"/>
    </source>
</evidence>
<keyword evidence="4" id="KW-0862">Zinc</keyword>
<sequence>MSAKCFSFEVGDFDCTVLLDGASLMGRERILKRFKDATEVEYRQAYADIGQKLEDADTSFNVLVIHTGQETILVDTGEGGKPYGGYLLESMQLAGIPPEAITLVILTHSDGDHVQGLLTDDQKPMFPNARYVISKVEMAFWYSRLEETAVDQRPIIAMMEQKGLRLIDMDEQIVPGIVAVPLPGHKPGQIGLLITSANEMLLHLADVLHSPMQFAHPEWSASFDRDTRVSVPVRQQMLARAADNKLLTLFYHLTFPGLGYIKRAEKGFLWSPLEA</sequence>
<comment type="similarity">
    <text evidence="1">Belongs to the metallo-beta-lactamase superfamily.</text>
</comment>
<dbReference type="InterPro" id="IPR001279">
    <property type="entry name" value="Metallo-B-lactamas"/>
</dbReference>
<dbReference type="InterPro" id="IPR036866">
    <property type="entry name" value="RibonucZ/Hydroxyglut_hydro"/>
</dbReference>
<protein>
    <submittedName>
        <fullName evidence="6">MBL fold metallo-hydrolase</fullName>
    </submittedName>
</protein>
<organism evidence="6 7">
    <name type="scientific">Phototrophicus methaneseepsis</name>
    <dbReference type="NCBI Taxonomy" id="2710758"/>
    <lineage>
        <taxon>Bacteria</taxon>
        <taxon>Bacillati</taxon>
        <taxon>Chloroflexota</taxon>
        <taxon>Candidatus Thermofontia</taxon>
        <taxon>Phototrophicales</taxon>
        <taxon>Phototrophicaceae</taxon>
        <taxon>Phototrophicus</taxon>
    </lineage>
</organism>
<dbReference type="EMBL" id="CP062983">
    <property type="protein sequence ID" value="QPC82296.1"/>
    <property type="molecule type" value="Genomic_DNA"/>
</dbReference>
<keyword evidence="3 6" id="KW-0378">Hydrolase</keyword>
<dbReference type="InterPro" id="IPR051013">
    <property type="entry name" value="MBL_superfamily_lactonases"/>
</dbReference>
<dbReference type="SUPFAM" id="SSF56281">
    <property type="entry name" value="Metallo-hydrolase/oxidoreductase"/>
    <property type="match status" value="1"/>
</dbReference>
<dbReference type="RefSeq" id="WP_195170365.1">
    <property type="nucleotide sequence ID" value="NZ_CP062983.1"/>
</dbReference>
<dbReference type="Pfam" id="PF00753">
    <property type="entry name" value="Lactamase_B"/>
    <property type="match status" value="1"/>
</dbReference>
<dbReference type="CDD" id="cd07720">
    <property type="entry name" value="OPHC2-like_MBL-fold"/>
    <property type="match status" value="1"/>
</dbReference>
<evidence type="ECO:0000313" key="7">
    <source>
        <dbReference type="Proteomes" id="UP000594468"/>
    </source>
</evidence>
<dbReference type="PANTHER" id="PTHR42978:SF6">
    <property type="entry name" value="QUORUM-QUENCHING LACTONASE YTNP-RELATED"/>
    <property type="match status" value="1"/>
</dbReference>
<keyword evidence="2" id="KW-0479">Metal-binding</keyword>
<dbReference type="Gene3D" id="3.60.15.10">
    <property type="entry name" value="Ribonuclease Z/Hydroxyacylglutathione hydrolase-like"/>
    <property type="match status" value="1"/>
</dbReference>